<feature type="domain" description="NodB homology" evidence="2">
    <location>
        <begin position="117"/>
        <end position="293"/>
    </location>
</feature>
<dbReference type="Proteomes" id="UP000183508">
    <property type="component" value="Unassembled WGS sequence"/>
</dbReference>
<dbReference type="STRING" id="392015.SAMN05421543_10783"/>
<protein>
    <submittedName>
        <fullName evidence="3">Probable sporulation protein, polysaccharide deacetylase family</fullName>
    </submittedName>
</protein>
<dbReference type="Gene3D" id="3.20.20.370">
    <property type="entry name" value="Glycoside hydrolase/deacetylase"/>
    <property type="match status" value="1"/>
</dbReference>
<accession>A0A1I7IS93</accession>
<evidence type="ECO:0000259" key="2">
    <source>
        <dbReference type="PROSITE" id="PS51677"/>
    </source>
</evidence>
<reference evidence="4" key="1">
    <citation type="submission" date="2016-10" db="EMBL/GenBank/DDBJ databases">
        <authorList>
            <person name="Varghese N."/>
        </authorList>
    </citation>
    <scope>NUCLEOTIDE SEQUENCE [LARGE SCALE GENOMIC DNA]</scope>
    <source>
        <strain evidence="4">DSM 17980</strain>
    </source>
</reference>
<evidence type="ECO:0000313" key="4">
    <source>
        <dbReference type="Proteomes" id="UP000183508"/>
    </source>
</evidence>
<dbReference type="OrthoDB" id="62208at2"/>
<dbReference type="PROSITE" id="PS51677">
    <property type="entry name" value="NODB"/>
    <property type="match status" value="1"/>
</dbReference>
<keyword evidence="4" id="KW-1185">Reference proteome</keyword>
<dbReference type="InterPro" id="IPR002509">
    <property type="entry name" value="NODB_dom"/>
</dbReference>
<dbReference type="GO" id="GO:0005975">
    <property type="term" value="P:carbohydrate metabolic process"/>
    <property type="evidence" value="ECO:0007669"/>
    <property type="project" value="InterPro"/>
</dbReference>
<dbReference type="RefSeq" id="WP_074951392.1">
    <property type="nucleotide sequence ID" value="NZ_FPBV01000007.1"/>
</dbReference>
<dbReference type="eggNOG" id="COG0726">
    <property type="taxonomic scope" value="Bacteria"/>
</dbReference>
<feature type="chain" id="PRO_5038902441" evidence="1">
    <location>
        <begin position="25"/>
        <end position="315"/>
    </location>
</feature>
<dbReference type="PANTHER" id="PTHR10587">
    <property type="entry name" value="GLYCOSYL TRANSFERASE-RELATED"/>
    <property type="match status" value="1"/>
</dbReference>
<feature type="signal peptide" evidence="1">
    <location>
        <begin position="1"/>
        <end position="24"/>
    </location>
</feature>
<dbReference type="SUPFAM" id="SSF88713">
    <property type="entry name" value="Glycoside hydrolase/deacetylase"/>
    <property type="match status" value="1"/>
</dbReference>
<gene>
    <name evidence="3" type="ORF">SAMN05421543_10783</name>
</gene>
<dbReference type="InterPro" id="IPR011330">
    <property type="entry name" value="Glyco_hydro/deAcase_b/a-brl"/>
</dbReference>
<dbReference type="GO" id="GO:0016020">
    <property type="term" value="C:membrane"/>
    <property type="evidence" value="ECO:0007669"/>
    <property type="project" value="TreeGrafter"/>
</dbReference>
<dbReference type="Pfam" id="PF01522">
    <property type="entry name" value="Polysacc_deac_1"/>
    <property type="match status" value="1"/>
</dbReference>
<sequence>MRLALFALAWAAVAASPAPLQGVAAVTQPHAETHPLSQQLVRVAEALDQPPVDARVDRVWHAIPGLCGWVLDVPQSERDTRTARDGRLHLVWRSAPPERRLADLPPEPIYRGPKEEKSASLMFNVSWGEESIPAILQTLRRSGVKATFFLDGDWVDKHPDLAKRIAAEGHAIGSHGRGHPDYRRLSAAAQAQNMASTNASLRHTLGTTTDLFAPPAGSYDGRTVAAARRQGMYTILWTLDTIDWRKPPADVIVRRVQQGLEPGVLILMHPTPQTADALPRILETLEKSGYRLKTVEAVVHEQRASAPPPVLRSGP</sequence>
<dbReference type="PANTHER" id="PTHR10587:SF128">
    <property type="entry name" value="POLYSACCHARIDE DEACETYLASE PDAB-RELATED"/>
    <property type="match status" value="1"/>
</dbReference>
<name>A0A1I7IS93_9BACL</name>
<proteinExistence type="predicted"/>
<dbReference type="EMBL" id="FPBV01000007">
    <property type="protein sequence ID" value="SFU75810.1"/>
    <property type="molecule type" value="Genomic_DNA"/>
</dbReference>
<evidence type="ECO:0000256" key="1">
    <source>
        <dbReference type="SAM" id="SignalP"/>
    </source>
</evidence>
<keyword evidence="1" id="KW-0732">Signal</keyword>
<organism evidence="3 4">
    <name type="scientific">Alicyclobacillus macrosporangiidus</name>
    <dbReference type="NCBI Taxonomy" id="392015"/>
    <lineage>
        <taxon>Bacteria</taxon>
        <taxon>Bacillati</taxon>
        <taxon>Bacillota</taxon>
        <taxon>Bacilli</taxon>
        <taxon>Bacillales</taxon>
        <taxon>Alicyclobacillaceae</taxon>
        <taxon>Alicyclobacillus</taxon>
    </lineage>
</organism>
<dbReference type="AlphaFoldDB" id="A0A1I7IS93"/>
<evidence type="ECO:0000313" key="3">
    <source>
        <dbReference type="EMBL" id="SFU75810.1"/>
    </source>
</evidence>
<dbReference type="GO" id="GO:0016810">
    <property type="term" value="F:hydrolase activity, acting on carbon-nitrogen (but not peptide) bonds"/>
    <property type="evidence" value="ECO:0007669"/>
    <property type="project" value="InterPro"/>
</dbReference>
<dbReference type="InterPro" id="IPR050248">
    <property type="entry name" value="Polysacc_deacetylase_ArnD"/>
</dbReference>